<dbReference type="GeneID" id="62763194"/>
<dbReference type="Gene3D" id="2.10.109.10">
    <property type="entry name" value="Umud Fragment, subunit A"/>
    <property type="match status" value="1"/>
</dbReference>
<organism evidence="5 6">
    <name type="scientific">Fusobacterium mortiferum ATCC 9817</name>
    <dbReference type="NCBI Taxonomy" id="469616"/>
    <lineage>
        <taxon>Bacteria</taxon>
        <taxon>Fusobacteriati</taxon>
        <taxon>Fusobacteriota</taxon>
        <taxon>Fusobacteriia</taxon>
        <taxon>Fusobacteriales</taxon>
        <taxon>Fusobacteriaceae</taxon>
        <taxon>Fusobacterium</taxon>
    </lineage>
</organism>
<dbReference type="InterPro" id="IPR010982">
    <property type="entry name" value="Lambda_DNA-bd_dom_sf"/>
</dbReference>
<accession>A0ABM6TVH2</accession>
<dbReference type="SMART" id="SM00530">
    <property type="entry name" value="HTH_XRE"/>
    <property type="match status" value="1"/>
</dbReference>
<keyword evidence="1" id="KW-0805">Transcription regulation</keyword>
<evidence type="ECO:0000256" key="3">
    <source>
        <dbReference type="ARBA" id="ARBA00023163"/>
    </source>
</evidence>
<evidence type="ECO:0000259" key="4">
    <source>
        <dbReference type="PROSITE" id="PS50943"/>
    </source>
</evidence>
<evidence type="ECO:0000256" key="2">
    <source>
        <dbReference type="ARBA" id="ARBA00023125"/>
    </source>
</evidence>
<dbReference type="PROSITE" id="PS50943">
    <property type="entry name" value="HTH_CROC1"/>
    <property type="match status" value="1"/>
</dbReference>
<dbReference type="Gene3D" id="1.10.260.40">
    <property type="entry name" value="lambda repressor-like DNA-binding domains"/>
    <property type="match status" value="1"/>
</dbReference>
<dbReference type="InterPro" id="IPR036286">
    <property type="entry name" value="LexA/Signal_pep-like_sf"/>
</dbReference>
<feature type="domain" description="HTH cro/C1-type" evidence="4">
    <location>
        <begin position="22"/>
        <end position="77"/>
    </location>
</feature>
<protein>
    <recommendedName>
        <fullName evidence="4">HTH cro/C1-type domain-containing protein</fullName>
    </recommendedName>
</protein>
<evidence type="ECO:0000256" key="1">
    <source>
        <dbReference type="ARBA" id="ARBA00023015"/>
    </source>
</evidence>
<dbReference type="PANTHER" id="PTHR40661:SF3">
    <property type="entry name" value="FELS-1 PROPHAGE TRANSCRIPTIONAL REGULATOR"/>
    <property type="match status" value="1"/>
</dbReference>
<dbReference type="Proteomes" id="UP000240258">
    <property type="component" value="Chromosome"/>
</dbReference>
<reference evidence="6" key="1">
    <citation type="journal article" date="2018" name="MSphere">
        <title>Fusobacterium Genomics Using MinION and Illumina Sequencing Enables Genome Completion and Correction.</title>
        <authorList>
            <person name="Todd S.M."/>
            <person name="Settlage R.E."/>
            <person name="Lahmers K.K."/>
            <person name="Slade D.J."/>
        </authorList>
    </citation>
    <scope>NUCLEOTIDE SEQUENCE [LARGE SCALE GENOMIC DNA]</scope>
    <source>
        <strain evidence="6">ATCC 9817</strain>
    </source>
</reference>
<dbReference type="PANTHER" id="PTHR40661">
    <property type="match status" value="1"/>
</dbReference>
<dbReference type="InterPro" id="IPR015927">
    <property type="entry name" value="Peptidase_S24_S26A/B/C"/>
</dbReference>
<dbReference type="InterPro" id="IPR039418">
    <property type="entry name" value="LexA-like"/>
</dbReference>
<dbReference type="RefSeq" id="WP_005884298.1">
    <property type="nucleotide sequence ID" value="NZ_CP028102.1"/>
</dbReference>
<dbReference type="EMBL" id="CP028102">
    <property type="protein sequence ID" value="AVQ18783.1"/>
    <property type="molecule type" value="Genomic_DNA"/>
</dbReference>
<dbReference type="SUPFAM" id="SSF47413">
    <property type="entry name" value="lambda repressor-like DNA-binding domains"/>
    <property type="match status" value="1"/>
</dbReference>
<dbReference type="CDD" id="cd06529">
    <property type="entry name" value="S24_LexA-like"/>
    <property type="match status" value="1"/>
</dbReference>
<evidence type="ECO:0000313" key="6">
    <source>
        <dbReference type="Proteomes" id="UP000240258"/>
    </source>
</evidence>
<evidence type="ECO:0000313" key="5">
    <source>
        <dbReference type="EMBL" id="AVQ18783.1"/>
    </source>
</evidence>
<keyword evidence="2" id="KW-0238">DNA-binding</keyword>
<sequence>MEDKINDYVVPVEIREKLGAYIKARRDELAIGLNQISVKTGVASSLWSRLENGKVLKINPFLLKKIGEGLKIDYKELYKIVGYLDEDKNEIIGNIDLNLEYKKVPLYSSISAGYGACESDVIDYIALPMVNAFSGDVFAVRVNGDSMEHTIENHSIVFIKRDSEVANKKIGAFLLNNEALLKRYYITDNGVFLRSDNREYPDIRVREHDDFIIVGRYIGSVINEDDM</sequence>
<dbReference type="CDD" id="cd00093">
    <property type="entry name" value="HTH_XRE"/>
    <property type="match status" value="1"/>
</dbReference>
<keyword evidence="6" id="KW-1185">Reference proteome</keyword>
<dbReference type="SUPFAM" id="SSF51306">
    <property type="entry name" value="LexA/Signal peptidase"/>
    <property type="match status" value="1"/>
</dbReference>
<dbReference type="InterPro" id="IPR001387">
    <property type="entry name" value="Cro/C1-type_HTH"/>
</dbReference>
<name>A0ABM6TVH2_FUSMR</name>
<dbReference type="Pfam" id="PF00717">
    <property type="entry name" value="Peptidase_S24"/>
    <property type="match status" value="1"/>
</dbReference>
<proteinExistence type="predicted"/>
<keyword evidence="3" id="KW-0804">Transcription</keyword>
<gene>
    <name evidence="5" type="ORF">C4N19_06630</name>
</gene>